<dbReference type="EMBL" id="LR134363">
    <property type="protein sequence ID" value="VEG75795.1"/>
    <property type="molecule type" value="Genomic_DNA"/>
</dbReference>
<organism evidence="2 3">
    <name type="scientific">Actinomyces slackii</name>
    <dbReference type="NCBI Taxonomy" id="52774"/>
    <lineage>
        <taxon>Bacteria</taxon>
        <taxon>Bacillati</taxon>
        <taxon>Actinomycetota</taxon>
        <taxon>Actinomycetes</taxon>
        <taxon>Actinomycetales</taxon>
        <taxon>Actinomycetaceae</taxon>
        <taxon>Actinomyces</taxon>
    </lineage>
</organism>
<keyword evidence="3" id="KW-1185">Reference proteome</keyword>
<dbReference type="STRING" id="1278298.GCA_000428685_00987"/>
<reference evidence="2 3" key="1">
    <citation type="submission" date="2018-12" db="EMBL/GenBank/DDBJ databases">
        <authorList>
            <consortium name="Pathogen Informatics"/>
        </authorList>
    </citation>
    <scope>NUCLEOTIDE SEQUENCE [LARGE SCALE GENOMIC DNA]</scope>
    <source>
        <strain evidence="2 3">NCTC11923</strain>
    </source>
</reference>
<feature type="transmembrane region" description="Helical" evidence="1">
    <location>
        <begin position="327"/>
        <end position="352"/>
    </location>
</feature>
<protein>
    <recommendedName>
        <fullName evidence="4">NnrS protein</fullName>
    </recommendedName>
</protein>
<sequence>MGGSSAQGECRRAALARRCLPAGPRGLRPVPRDGGRPAAGGALLAGWSGLATVRPVSNERSRTRIAPRLVVLALGAACLLAGLDAALVRLSLPALVTGAELAALHGPLMLVGFLGTVISLERAVAARASWAYAAPAASALGCLLLLAGAPQPVGRALLVISAAALCAIYLRVHRRAPAPAVDVEAMGALALLLGNLLWLRGFPLETVVPLWLLLPTLTIVGERLELARVAFLDPAVEALVRALSAAAVLGACFMVVWPTARLATGPALAGLAVVMAYHDVARRTIRADGGVRFMAASMLAGYAWLAVAGLTWSLWGFTGLAGAGYEIIVHAIAVGYAFSMILAHAPVIIPAIVHRRLAYHRAMWVPYALLHAGMAVRVGGLIADSAGIWQAGGALGVAAILVFMALSLTRVVTSGGIASPGGRPGGPLPGRRAAAGGAL</sequence>
<feature type="transmembrane region" description="Helical" evidence="1">
    <location>
        <begin position="69"/>
        <end position="88"/>
    </location>
</feature>
<feature type="transmembrane region" description="Helical" evidence="1">
    <location>
        <begin position="388"/>
        <end position="408"/>
    </location>
</feature>
<evidence type="ECO:0008006" key="4">
    <source>
        <dbReference type="Google" id="ProtNLM"/>
    </source>
</evidence>
<feature type="transmembrane region" description="Helical" evidence="1">
    <location>
        <begin position="153"/>
        <end position="172"/>
    </location>
</feature>
<accession>A0A3S4WIK1</accession>
<evidence type="ECO:0000256" key="1">
    <source>
        <dbReference type="SAM" id="Phobius"/>
    </source>
</evidence>
<feature type="transmembrane region" description="Helical" evidence="1">
    <location>
        <begin position="364"/>
        <end position="382"/>
    </location>
</feature>
<dbReference type="KEGG" id="asla:NCTC11923_02473"/>
<keyword evidence="1" id="KW-1133">Transmembrane helix</keyword>
<feature type="transmembrane region" description="Helical" evidence="1">
    <location>
        <begin position="263"/>
        <end position="281"/>
    </location>
</feature>
<gene>
    <name evidence="2" type="ORF">NCTC11923_02473</name>
</gene>
<feature type="transmembrane region" description="Helical" evidence="1">
    <location>
        <begin position="130"/>
        <end position="147"/>
    </location>
</feature>
<keyword evidence="1" id="KW-0812">Transmembrane</keyword>
<feature type="transmembrane region" description="Helical" evidence="1">
    <location>
        <begin position="184"/>
        <end position="202"/>
    </location>
</feature>
<dbReference type="AlphaFoldDB" id="A0A3S4WIK1"/>
<evidence type="ECO:0000313" key="3">
    <source>
        <dbReference type="Proteomes" id="UP000276899"/>
    </source>
</evidence>
<name>A0A3S4WIK1_9ACTO</name>
<feature type="transmembrane region" description="Helical" evidence="1">
    <location>
        <begin position="94"/>
        <end position="118"/>
    </location>
</feature>
<dbReference type="Proteomes" id="UP000276899">
    <property type="component" value="Chromosome"/>
</dbReference>
<feature type="transmembrane region" description="Helical" evidence="1">
    <location>
        <begin position="293"/>
        <end position="315"/>
    </location>
</feature>
<proteinExistence type="predicted"/>
<evidence type="ECO:0000313" key="2">
    <source>
        <dbReference type="EMBL" id="VEG75795.1"/>
    </source>
</evidence>
<keyword evidence="1" id="KW-0472">Membrane</keyword>